<dbReference type="AlphaFoldDB" id="A0A6L2ZTP2"/>
<evidence type="ECO:0008006" key="3">
    <source>
        <dbReference type="Google" id="ProtNLM"/>
    </source>
</evidence>
<gene>
    <name evidence="1" type="primary">ybiK</name>
    <name evidence="1" type="ORF">ikelab_05130</name>
</gene>
<sequence>MNLASIVLLSLILIAAFFSVRKTVRSKGACDDCTTTTCPVKGISALESPSKKDCCE</sequence>
<proteinExistence type="predicted"/>
<dbReference type="EMBL" id="BLXU01000002">
    <property type="protein sequence ID" value="GFO51238.1"/>
    <property type="molecule type" value="Genomic_DNA"/>
</dbReference>
<evidence type="ECO:0000313" key="2">
    <source>
        <dbReference type="Proteomes" id="UP000504756"/>
    </source>
</evidence>
<organism evidence="1 2">
    <name type="scientific">Lactococcus garvieae</name>
    <dbReference type="NCBI Taxonomy" id="1363"/>
    <lineage>
        <taxon>Bacteria</taxon>
        <taxon>Bacillati</taxon>
        <taxon>Bacillota</taxon>
        <taxon>Bacilli</taxon>
        <taxon>Lactobacillales</taxon>
        <taxon>Streptococcaceae</taxon>
        <taxon>Lactococcus</taxon>
    </lineage>
</organism>
<name>A0A6L2ZTP2_9LACT</name>
<protein>
    <recommendedName>
        <fullName evidence="3">FeoB-associated Cys-rich membrane protein</fullName>
    </recommendedName>
</protein>
<comment type="caution">
    <text evidence="1">The sequence shown here is derived from an EMBL/GenBank/DDBJ whole genome shotgun (WGS) entry which is preliminary data.</text>
</comment>
<dbReference type="RefSeq" id="WP_096822672.1">
    <property type="nucleotide sequence ID" value="NZ_JAMWGJ010000003.1"/>
</dbReference>
<accession>A0A6L2ZTP2</accession>
<evidence type="ECO:0000313" key="1">
    <source>
        <dbReference type="EMBL" id="GFO51238.1"/>
    </source>
</evidence>
<dbReference type="Proteomes" id="UP000504756">
    <property type="component" value="Unassembled WGS sequence"/>
</dbReference>
<reference evidence="1 2" key="1">
    <citation type="submission" date="2020-06" db="EMBL/GenBank/DDBJ databases">
        <title>Draft genome sequence of Lactic acid bacteria from Okinawan-style tofu.</title>
        <authorList>
            <person name="Takara I."/>
            <person name="Ikematsu S."/>
        </authorList>
    </citation>
    <scope>NUCLEOTIDE SEQUENCE [LARGE SCALE GENOMIC DNA]</scope>
    <source>
        <strain evidence="2">lg38</strain>
    </source>
</reference>